<proteinExistence type="predicted"/>
<protein>
    <submittedName>
        <fullName evidence="1">Uncharacterized protein</fullName>
    </submittedName>
</protein>
<accession>A0ABN6C057</accession>
<gene>
    <name evidence="1" type="ORF">PSm6_55940</name>
</gene>
<evidence type="ECO:0000313" key="1">
    <source>
        <dbReference type="EMBL" id="BCD89187.1"/>
    </source>
</evidence>
<organism evidence="1 2">
    <name type="scientific">Pseudomonas solani</name>
    <dbReference type="NCBI Taxonomy" id="2731552"/>
    <lineage>
        <taxon>Bacteria</taxon>
        <taxon>Pseudomonadati</taxon>
        <taxon>Pseudomonadota</taxon>
        <taxon>Gammaproteobacteria</taxon>
        <taxon>Pseudomonadales</taxon>
        <taxon>Pseudomonadaceae</taxon>
        <taxon>Pseudomonas</taxon>
    </lineage>
</organism>
<sequence>MPSVKVGLNEWVVLDTTGHNDLSLWTDGLSGCVGVGVIVPPKIFVTHISSTFSAQSWTQSVEAPFLQALSNLGSIKTAKEISVVIGDDDETPLSKAVLATLLQLCETNDLDFEPSLTDSRTGLRIYQHSVSGSVSLMIQSLAKMGHLSTWGTSQNSTNGTGVVAQGFFSGGRVADI</sequence>
<name>A0ABN6C057_9PSED</name>
<evidence type="ECO:0000313" key="2">
    <source>
        <dbReference type="Proteomes" id="UP001064896"/>
    </source>
</evidence>
<reference evidence="1" key="1">
    <citation type="submission" date="2020-05" db="EMBL/GenBank/DDBJ databases">
        <title>Complete genome sequence of Pseudomonas sp. Sm006.</title>
        <authorList>
            <person name="Takeuchi K."/>
            <person name="Someya N."/>
        </authorList>
    </citation>
    <scope>NUCLEOTIDE SEQUENCE</scope>
    <source>
        <strain evidence="1">Sm006</strain>
    </source>
</reference>
<keyword evidence="2" id="KW-1185">Reference proteome</keyword>
<dbReference type="EMBL" id="AP023081">
    <property type="protein sequence ID" value="BCD89187.1"/>
    <property type="molecule type" value="Genomic_DNA"/>
</dbReference>
<dbReference type="Proteomes" id="UP001064896">
    <property type="component" value="Chromosome"/>
</dbReference>